<dbReference type="RefSeq" id="WP_146980890.1">
    <property type="nucleotide sequence ID" value="NZ_VOSM01000003.1"/>
</dbReference>
<dbReference type="AlphaFoldDB" id="A0A5C6XFT6"/>
<dbReference type="InterPro" id="IPR020845">
    <property type="entry name" value="AMP-binding_CS"/>
</dbReference>
<comment type="caution">
    <text evidence="3">The sequence shown here is derived from an EMBL/GenBank/DDBJ whole genome shotgun (WGS) entry which is preliminary data.</text>
</comment>
<feature type="domain" description="AMP-dependent synthetase/ligase" evidence="1">
    <location>
        <begin position="13"/>
        <end position="362"/>
    </location>
</feature>
<evidence type="ECO:0000259" key="1">
    <source>
        <dbReference type="Pfam" id="PF00501"/>
    </source>
</evidence>
<dbReference type="GO" id="GO:0006631">
    <property type="term" value="P:fatty acid metabolic process"/>
    <property type="evidence" value="ECO:0007669"/>
    <property type="project" value="TreeGrafter"/>
</dbReference>
<name>A0A5C6XFT6_9DELT</name>
<dbReference type="Gene3D" id="3.40.50.12780">
    <property type="entry name" value="N-terminal domain of ligase-like"/>
    <property type="match status" value="1"/>
</dbReference>
<feature type="domain" description="AMP-binding enzyme C-terminal" evidence="2">
    <location>
        <begin position="411"/>
        <end position="502"/>
    </location>
</feature>
<dbReference type="Gene3D" id="3.30.300.30">
    <property type="match status" value="1"/>
</dbReference>
<evidence type="ECO:0000259" key="2">
    <source>
        <dbReference type="Pfam" id="PF13193"/>
    </source>
</evidence>
<reference evidence="3 4" key="1">
    <citation type="submission" date="2019-08" db="EMBL/GenBank/DDBJ databases">
        <title>Bradymonadales sp. TMQ4.</title>
        <authorList>
            <person name="Liang Q."/>
        </authorList>
    </citation>
    <scope>NUCLEOTIDE SEQUENCE [LARGE SCALE GENOMIC DNA]</scope>
    <source>
        <strain evidence="3 4">TMQ4</strain>
    </source>
</reference>
<gene>
    <name evidence="3" type="ORF">FRC98_08605</name>
</gene>
<proteinExistence type="predicted"/>
<dbReference type="InterPro" id="IPR042099">
    <property type="entry name" value="ANL_N_sf"/>
</dbReference>
<evidence type="ECO:0000313" key="3">
    <source>
        <dbReference type="EMBL" id="TXD37737.1"/>
    </source>
</evidence>
<dbReference type="InterPro" id="IPR045851">
    <property type="entry name" value="AMP-bd_C_sf"/>
</dbReference>
<dbReference type="EMBL" id="VOSM01000003">
    <property type="protein sequence ID" value="TXD37737.1"/>
    <property type="molecule type" value="Genomic_DNA"/>
</dbReference>
<dbReference type="OrthoDB" id="5483897at2"/>
<organism evidence="3 4">
    <name type="scientific">Lujinxingia vulgaris</name>
    <dbReference type="NCBI Taxonomy" id="2600176"/>
    <lineage>
        <taxon>Bacteria</taxon>
        <taxon>Deltaproteobacteria</taxon>
        <taxon>Bradymonadales</taxon>
        <taxon>Lujinxingiaceae</taxon>
        <taxon>Lujinxingia</taxon>
    </lineage>
</organism>
<dbReference type="SUPFAM" id="SSF56801">
    <property type="entry name" value="Acetyl-CoA synthetase-like"/>
    <property type="match status" value="1"/>
</dbReference>
<dbReference type="Proteomes" id="UP000321412">
    <property type="component" value="Unassembled WGS sequence"/>
</dbReference>
<dbReference type="InterPro" id="IPR025110">
    <property type="entry name" value="AMP-bd_C"/>
</dbReference>
<dbReference type="PROSITE" id="PS00455">
    <property type="entry name" value="AMP_BINDING"/>
    <property type="match status" value="1"/>
</dbReference>
<sequence length="517" mass="55335">MSSLLPSTDWLNAAAQHHPERLAIVAGDKALSYAQLRDLVFRRSSRLAAMNLDPGSRVALIAENSLSWLLAAHAILMSGATLVPLHHRATPDDLRTQLRIVPVDLIIHDASATLPSELDAPLLALDALDATDAAAPESADIMVPPLPGETIAVDGDNTLVILFTSGTTGTPRAVPLNASNIHASAMASAQRLGLHDDDRWLCCLPLCHMGGLATMLRSLLYATTLELAKDTDIASLVSLLTTRHITLVSLVPTQVHRLIAEYNAPVKTSLRAALVGGGPIDARDLQAARELGIPVLPTYGMSEAASQITTLPLDAPLDALESAGAPLPGTELRITLDDGSTVAPGQPGAIEVRGPTLTPGYLNANAAPLFGNDGWMRTGDVGHLDARGYLYVHHRASERIVSGGENIDPTEVERALRAHPDLSDVAVFALDHPEWGQQLCCALVVDPSHASHIQRSSAALVELSDGSLYQSLREFCRERLSTFKIPRRWFLTDAIPRTPSQKVRRHRLADLAARVGQ</sequence>
<dbReference type="GO" id="GO:0031956">
    <property type="term" value="F:medium-chain fatty acid-CoA ligase activity"/>
    <property type="evidence" value="ECO:0007669"/>
    <property type="project" value="TreeGrafter"/>
</dbReference>
<evidence type="ECO:0000313" key="4">
    <source>
        <dbReference type="Proteomes" id="UP000321412"/>
    </source>
</evidence>
<dbReference type="PANTHER" id="PTHR43201">
    <property type="entry name" value="ACYL-COA SYNTHETASE"/>
    <property type="match status" value="1"/>
</dbReference>
<dbReference type="Pfam" id="PF13193">
    <property type="entry name" value="AMP-binding_C"/>
    <property type="match status" value="1"/>
</dbReference>
<dbReference type="InterPro" id="IPR000873">
    <property type="entry name" value="AMP-dep_synth/lig_dom"/>
</dbReference>
<accession>A0A5C6XFT6</accession>
<keyword evidence="4" id="KW-1185">Reference proteome</keyword>
<dbReference type="PANTHER" id="PTHR43201:SF32">
    <property type="entry name" value="2-SUCCINYLBENZOATE--COA LIGASE, CHLOROPLASTIC_PEROXISOMAL"/>
    <property type="match status" value="1"/>
</dbReference>
<dbReference type="Pfam" id="PF00501">
    <property type="entry name" value="AMP-binding"/>
    <property type="match status" value="1"/>
</dbReference>
<protein>
    <submittedName>
        <fullName evidence="3">AMP-binding protein</fullName>
    </submittedName>
</protein>